<protein>
    <submittedName>
        <fullName evidence="2">Uncharacterized protein</fullName>
    </submittedName>
</protein>
<keyword evidence="3" id="KW-1185">Reference proteome</keyword>
<dbReference type="Proteomes" id="UP000612893">
    <property type="component" value="Unassembled WGS sequence"/>
</dbReference>
<evidence type="ECO:0000313" key="2">
    <source>
        <dbReference type="EMBL" id="MBJ7599597.1"/>
    </source>
</evidence>
<keyword evidence="1" id="KW-0812">Transmembrane</keyword>
<comment type="caution">
    <text evidence="2">The sequence shown here is derived from an EMBL/GenBank/DDBJ whole genome shotgun (WGS) entry which is preliminary data.</text>
</comment>
<reference evidence="2" key="1">
    <citation type="submission" date="2020-10" db="EMBL/GenBank/DDBJ databases">
        <title>Ca. Dormibacterota MAGs.</title>
        <authorList>
            <person name="Montgomery K."/>
        </authorList>
    </citation>
    <scope>NUCLEOTIDE SEQUENCE [LARGE SCALE GENOMIC DNA]</scope>
    <source>
        <strain evidence="2">SC8812_S17_10</strain>
    </source>
</reference>
<feature type="transmembrane region" description="Helical" evidence="1">
    <location>
        <begin position="37"/>
        <end position="63"/>
    </location>
</feature>
<evidence type="ECO:0000313" key="3">
    <source>
        <dbReference type="Proteomes" id="UP000612893"/>
    </source>
</evidence>
<organism evidence="2 3">
    <name type="scientific">Candidatus Nephthysia bennettiae</name>
    <dbReference type="NCBI Taxonomy" id="3127016"/>
    <lineage>
        <taxon>Bacteria</taxon>
        <taxon>Bacillati</taxon>
        <taxon>Candidatus Dormiibacterota</taxon>
        <taxon>Candidatus Dormibacteria</taxon>
        <taxon>Candidatus Dormibacterales</taxon>
        <taxon>Candidatus Dormibacteraceae</taxon>
        <taxon>Candidatus Nephthysia</taxon>
    </lineage>
</organism>
<accession>A0A934K9B6</accession>
<dbReference type="AlphaFoldDB" id="A0A934K9B6"/>
<evidence type="ECO:0000256" key="1">
    <source>
        <dbReference type="SAM" id="Phobius"/>
    </source>
</evidence>
<keyword evidence="1" id="KW-1133">Transmembrane helix</keyword>
<sequence>MDNRRGGNILYWFILPGLTLGNLGVGLFLLTMLRPPVWVAGVELGAGALCCCVAGWLGGAAWTKSIWGSAMERQVRTWRRIVDAMFGWIEEAPVPADSIHTLKRSLDKAILD</sequence>
<keyword evidence="1" id="KW-0472">Membrane</keyword>
<gene>
    <name evidence="2" type="ORF">JF922_16155</name>
</gene>
<proteinExistence type="predicted"/>
<dbReference type="RefSeq" id="WP_338203139.1">
    <property type="nucleotide sequence ID" value="NZ_JAEKNR010000160.1"/>
</dbReference>
<dbReference type="EMBL" id="JAEKNR010000160">
    <property type="protein sequence ID" value="MBJ7599597.1"/>
    <property type="molecule type" value="Genomic_DNA"/>
</dbReference>
<feature type="transmembrane region" description="Helical" evidence="1">
    <location>
        <begin position="9"/>
        <end position="31"/>
    </location>
</feature>
<name>A0A934K9B6_9BACT</name>